<dbReference type="PANTHER" id="PTHR32194:SF10">
    <property type="entry name" value="PROTEASOME SUBUNIT BETA TYPE-3"/>
    <property type="match status" value="1"/>
</dbReference>
<name>A0A6A5BQY2_NAEFO</name>
<accession>A0A6A5BQY2</accession>
<dbReference type="VEuPathDB" id="AmoebaDB:FDP41_004517"/>
<dbReference type="SMR" id="A0A6A5BQY2"/>
<dbReference type="EMBL" id="VFQX01000037">
    <property type="protein sequence ID" value="KAF0976618.1"/>
    <property type="molecule type" value="Genomic_DNA"/>
</dbReference>
<evidence type="ECO:0000256" key="4">
    <source>
        <dbReference type="RuleBase" id="RU004203"/>
    </source>
</evidence>
<comment type="subcellular location">
    <subcellularLocation>
        <location evidence="4">Cytoplasm</location>
    </subcellularLocation>
    <subcellularLocation>
        <location evidence="4">Nucleus</location>
    </subcellularLocation>
</comment>
<dbReference type="InterPro" id="IPR023333">
    <property type="entry name" value="Proteasome_suB-type"/>
</dbReference>
<dbReference type="GO" id="GO:0005634">
    <property type="term" value="C:nucleus"/>
    <property type="evidence" value="ECO:0007669"/>
    <property type="project" value="UniProtKB-SubCell"/>
</dbReference>
<dbReference type="PROSITE" id="PS00854">
    <property type="entry name" value="PROTEASOME_BETA_1"/>
    <property type="match status" value="1"/>
</dbReference>
<comment type="caution">
    <text evidence="5">The sequence shown here is derived from an EMBL/GenBank/DDBJ whole genome shotgun (WGS) entry which is preliminary data.</text>
</comment>
<evidence type="ECO:0000256" key="1">
    <source>
        <dbReference type="ARBA" id="ARBA00022490"/>
    </source>
</evidence>
<dbReference type="Pfam" id="PF00227">
    <property type="entry name" value="Proteasome"/>
    <property type="match status" value="1"/>
</dbReference>
<keyword evidence="3 4" id="KW-0539">Nucleus</keyword>
<keyword evidence="6" id="KW-1185">Reference proteome</keyword>
<dbReference type="InterPro" id="IPR001353">
    <property type="entry name" value="Proteasome_sua/b"/>
</dbReference>
<protein>
    <recommendedName>
        <fullName evidence="4">Proteasome subunit beta</fullName>
    </recommendedName>
</protein>
<gene>
    <name evidence="5" type="ORF">FDP41_004517</name>
</gene>
<evidence type="ECO:0000313" key="5">
    <source>
        <dbReference type="EMBL" id="KAF0976618.1"/>
    </source>
</evidence>
<organism evidence="5 6">
    <name type="scientific">Naegleria fowleri</name>
    <name type="common">Brain eating amoeba</name>
    <dbReference type="NCBI Taxonomy" id="5763"/>
    <lineage>
        <taxon>Eukaryota</taxon>
        <taxon>Discoba</taxon>
        <taxon>Heterolobosea</taxon>
        <taxon>Tetramitia</taxon>
        <taxon>Eutetramitia</taxon>
        <taxon>Vahlkampfiidae</taxon>
        <taxon>Naegleria</taxon>
    </lineage>
</organism>
<comment type="subunit">
    <text evidence="4">Component of the proteasome complex.</text>
</comment>
<dbReference type="GeneID" id="68111735"/>
<dbReference type="GO" id="GO:0005737">
    <property type="term" value="C:cytoplasm"/>
    <property type="evidence" value="ECO:0007669"/>
    <property type="project" value="UniProtKB-SubCell"/>
</dbReference>
<dbReference type="OrthoDB" id="204949at2759"/>
<dbReference type="RefSeq" id="XP_044561331.1">
    <property type="nucleotide sequence ID" value="XM_044707940.1"/>
</dbReference>
<keyword evidence="2 4" id="KW-0647">Proteasome</keyword>
<dbReference type="CDD" id="cd03759">
    <property type="entry name" value="proteasome_beta_type_3"/>
    <property type="match status" value="1"/>
</dbReference>
<keyword evidence="1 4" id="KW-0963">Cytoplasm</keyword>
<dbReference type="Proteomes" id="UP000444721">
    <property type="component" value="Unassembled WGS sequence"/>
</dbReference>
<dbReference type="PROSITE" id="PS51476">
    <property type="entry name" value="PROTEASOME_BETA_2"/>
    <property type="match status" value="1"/>
</dbReference>
<comment type="function">
    <text evidence="4">Component of the proteasome, a multicatalytic proteinase complex which is characterized by its ability to cleave peptides with Arg, Phe, Tyr, Leu, and Glu adjacent to the leaving group at neutral or slightly basic pH. The proteasome has an ATP-dependent proteolytic activity.</text>
</comment>
<dbReference type="VEuPathDB" id="AmoebaDB:NfTy_082980"/>
<dbReference type="GO" id="GO:0043161">
    <property type="term" value="P:proteasome-mediated ubiquitin-dependent protein catabolic process"/>
    <property type="evidence" value="ECO:0007669"/>
    <property type="project" value="InterPro"/>
</dbReference>
<dbReference type="OMA" id="CSEQLYG"/>
<dbReference type="SUPFAM" id="SSF56235">
    <property type="entry name" value="N-terminal nucleophile aminohydrolases (Ntn hydrolases)"/>
    <property type="match status" value="1"/>
</dbReference>
<evidence type="ECO:0000313" key="6">
    <source>
        <dbReference type="Proteomes" id="UP000444721"/>
    </source>
</evidence>
<dbReference type="Gene3D" id="3.60.20.10">
    <property type="entry name" value="Glutamine Phosphoribosylpyrophosphate, subunit 1, domain 1"/>
    <property type="match status" value="1"/>
</dbReference>
<reference evidence="5 6" key="1">
    <citation type="journal article" date="2019" name="Sci. Rep.">
        <title>Nanopore sequencing improves the draft genome of the human pathogenic amoeba Naegleria fowleri.</title>
        <authorList>
            <person name="Liechti N."/>
            <person name="Schurch N."/>
            <person name="Bruggmann R."/>
            <person name="Wittwer M."/>
        </authorList>
    </citation>
    <scope>NUCLEOTIDE SEQUENCE [LARGE SCALE GENOMIC DNA]</scope>
    <source>
        <strain evidence="5 6">ATCC 30894</strain>
    </source>
</reference>
<dbReference type="InterPro" id="IPR029055">
    <property type="entry name" value="Ntn_hydrolases_N"/>
</dbReference>
<dbReference type="InterPro" id="IPR033811">
    <property type="entry name" value="Proteasome_beta_3"/>
</dbReference>
<dbReference type="FunFam" id="3.60.20.10:FF:000003">
    <property type="entry name" value="Proteasome subunit beta type-3"/>
    <property type="match status" value="1"/>
</dbReference>
<dbReference type="InterPro" id="IPR016050">
    <property type="entry name" value="Proteasome_bsu_CS"/>
</dbReference>
<evidence type="ECO:0000256" key="3">
    <source>
        <dbReference type="ARBA" id="ARBA00023242"/>
    </source>
</evidence>
<proteinExistence type="inferred from homology"/>
<evidence type="ECO:0000256" key="2">
    <source>
        <dbReference type="ARBA" id="ARBA00022942"/>
    </source>
</evidence>
<dbReference type="AlphaFoldDB" id="A0A6A5BQY2"/>
<comment type="similarity">
    <text evidence="4">Belongs to the peptidase T1B family.</text>
</comment>
<dbReference type="PANTHER" id="PTHR32194">
    <property type="entry name" value="METALLOPROTEASE TLDD"/>
    <property type="match status" value="1"/>
</dbReference>
<sequence>MSILEYNGGGVVAMTGKNCVAIAADTRYGIRQQTVGTDMQKAFKIHDKCFIGMTGLATDIQTFHEKLKFRMNLYNLKEERLIKPSSLSNLVSNMLYEKRFGPWFIEPVIAGLEGDENKPFICAQDLIGAPCYTDNFVVSGTCSEALYGMCESLYRPNMEPDDLFEVVSQCLLAAVDRDCISGWGAVVHVITPDKIITKRLKVRQD</sequence>
<dbReference type="GO" id="GO:0019774">
    <property type="term" value="C:proteasome core complex, beta-subunit complex"/>
    <property type="evidence" value="ECO:0007669"/>
    <property type="project" value="InterPro"/>
</dbReference>
<dbReference type="VEuPathDB" id="AmoebaDB:NF0123230"/>